<dbReference type="InterPro" id="IPR036162">
    <property type="entry name" value="Resolvase-like_N_sf"/>
</dbReference>
<dbReference type="SUPFAM" id="SSF53041">
    <property type="entry name" value="Resolvase-like"/>
    <property type="match status" value="1"/>
</dbReference>
<evidence type="ECO:0000256" key="4">
    <source>
        <dbReference type="ARBA" id="ARBA00023172"/>
    </source>
</evidence>
<evidence type="ECO:0000256" key="1">
    <source>
        <dbReference type="ARBA" id="ARBA00009913"/>
    </source>
</evidence>
<dbReference type="InterPro" id="IPR050639">
    <property type="entry name" value="SSR_resolvase"/>
</dbReference>
<protein>
    <submittedName>
        <fullName evidence="6">Recombinase family protein</fullName>
    </submittedName>
</protein>
<evidence type="ECO:0000256" key="3">
    <source>
        <dbReference type="ARBA" id="ARBA00023125"/>
    </source>
</evidence>
<organism evidence="6 7">
    <name type="scientific">Metabacillus herbersteinensis</name>
    <dbReference type="NCBI Taxonomy" id="283816"/>
    <lineage>
        <taxon>Bacteria</taxon>
        <taxon>Bacillati</taxon>
        <taxon>Bacillota</taxon>
        <taxon>Bacilli</taxon>
        <taxon>Bacillales</taxon>
        <taxon>Bacillaceae</taxon>
        <taxon>Metabacillus</taxon>
    </lineage>
</organism>
<accession>A0ABV6GMS9</accession>
<evidence type="ECO:0000256" key="2">
    <source>
        <dbReference type="ARBA" id="ARBA00022908"/>
    </source>
</evidence>
<proteinExistence type="inferred from homology"/>
<keyword evidence="7" id="KW-1185">Reference proteome</keyword>
<feature type="domain" description="Resolvase/invertase-type recombinase catalytic" evidence="5">
    <location>
        <begin position="1"/>
        <end position="130"/>
    </location>
</feature>
<dbReference type="Pfam" id="PF00239">
    <property type="entry name" value="Resolvase"/>
    <property type="match status" value="1"/>
</dbReference>
<evidence type="ECO:0000313" key="6">
    <source>
        <dbReference type="EMBL" id="MFC0274995.1"/>
    </source>
</evidence>
<name>A0ABV6GMS9_9BACI</name>
<dbReference type="SMART" id="SM00857">
    <property type="entry name" value="Resolvase"/>
    <property type="match status" value="1"/>
</dbReference>
<comment type="caution">
    <text evidence="6">The sequence shown here is derived from an EMBL/GenBank/DDBJ whole genome shotgun (WGS) entry which is preliminary data.</text>
</comment>
<keyword evidence="2" id="KW-0229">DNA integration</keyword>
<dbReference type="PANTHER" id="PTHR30461">
    <property type="entry name" value="DNA-INVERTASE FROM LAMBDOID PROPHAGE"/>
    <property type="match status" value="1"/>
</dbReference>
<dbReference type="Proteomes" id="UP001589854">
    <property type="component" value="Unassembled WGS sequence"/>
</dbReference>
<dbReference type="PANTHER" id="PTHR30461:SF26">
    <property type="entry name" value="RESOLVASE HOMOLOG YNEB"/>
    <property type="match status" value="1"/>
</dbReference>
<dbReference type="CDD" id="cd03768">
    <property type="entry name" value="SR_ResInv"/>
    <property type="match status" value="1"/>
</dbReference>
<dbReference type="InterPro" id="IPR006119">
    <property type="entry name" value="Resolv_N"/>
</dbReference>
<reference evidence="6 7" key="1">
    <citation type="submission" date="2024-09" db="EMBL/GenBank/DDBJ databases">
        <authorList>
            <person name="Sun Q."/>
            <person name="Mori K."/>
        </authorList>
    </citation>
    <scope>NUCLEOTIDE SEQUENCE [LARGE SCALE GENOMIC DNA]</scope>
    <source>
        <strain evidence="6 7">CCM 7228</strain>
    </source>
</reference>
<comment type="similarity">
    <text evidence="1">Belongs to the site-specific recombinase resolvase family.</text>
</comment>
<dbReference type="Gene3D" id="3.40.50.1390">
    <property type="entry name" value="Resolvase, N-terminal catalytic domain"/>
    <property type="match status" value="1"/>
</dbReference>
<gene>
    <name evidence="6" type="ORF">ACFFIX_27225</name>
</gene>
<dbReference type="EMBL" id="JBHLVO010000062">
    <property type="protein sequence ID" value="MFC0274995.1"/>
    <property type="molecule type" value="Genomic_DNA"/>
</dbReference>
<dbReference type="PROSITE" id="PS00398">
    <property type="entry name" value="RECOMBINASES_2"/>
    <property type="match status" value="1"/>
</dbReference>
<dbReference type="RefSeq" id="WP_378939764.1">
    <property type="nucleotide sequence ID" value="NZ_JBHLVO010000062.1"/>
</dbReference>
<dbReference type="PROSITE" id="PS51736">
    <property type="entry name" value="RECOMBINASES_3"/>
    <property type="match status" value="1"/>
</dbReference>
<evidence type="ECO:0000259" key="5">
    <source>
        <dbReference type="PROSITE" id="PS51736"/>
    </source>
</evidence>
<keyword evidence="3" id="KW-0238">DNA-binding</keyword>
<dbReference type="InterPro" id="IPR006118">
    <property type="entry name" value="Recombinase_CS"/>
</dbReference>
<evidence type="ECO:0000313" key="7">
    <source>
        <dbReference type="Proteomes" id="UP001589854"/>
    </source>
</evidence>
<sequence>MPGYPKDQKLATQLNHLKKYEVDKIISEKITGISIQKPKLDKLLEKLQDGDTLVITRMDRLGRSTMQLLTLVDELRLRNIHLVLLSPNIDTRDEIWGKLFLTIMSAVAEMERSLIKEKQRNGVAIAKSQGKYKGRVKKYHSKHSGMNHALDLYRSGN</sequence>
<keyword evidence="4" id="KW-0233">DNA recombination</keyword>